<dbReference type="EMBL" id="JADCNL010000004">
    <property type="protein sequence ID" value="KAG0484704.1"/>
    <property type="molecule type" value="Genomic_DNA"/>
</dbReference>
<comment type="caution">
    <text evidence="1">The sequence shown here is derived from an EMBL/GenBank/DDBJ whole genome shotgun (WGS) entry which is preliminary data.</text>
</comment>
<accession>A0A835V298</accession>
<keyword evidence="2" id="KW-1185">Reference proteome</keyword>
<gene>
    <name evidence="1" type="ORF">HPP92_008783</name>
</gene>
<name>A0A835V298_VANPL</name>
<sequence>MDSVLRSSHGEGIEETEGMTWMRSTRWAWGKSLQAAQRMARRLPPPAHTATATVASSSSSVEDIIEFNIGGTRHQIRRKFHESTAQDFAH</sequence>
<evidence type="ECO:0000313" key="2">
    <source>
        <dbReference type="Proteomes" id="UP000636800"/>
    </source>
</evidence>
<protein>
    <submittedName>
        <fullName evidence="1">Uncharacterized protein</fullName>
    </submittedName>
</protein>
<organism evidence="1 2">
    <name type="scientific">Vanilla planifolia</name>
    <name type="common">Vanilla</name>
    <dbReference type="NCBI Taxonomy" id="51239"/>
    <lineage>
        <taxon>Eukaryota</taxon>
        <taxon>Viridiplantae</taxon>
        <taxon>Streptophyta</taxon>
        <taxon>Embryophyta</taxon>
        <taxon>Tracheophyta</taxon>
        <taxon>Spermatophyta</taxon>
        <taxon>Magnoliopsida</taxon>
        <taxon>Liliopsida</taxon>
        <taxon>Asparagales</taxon>
        <taxon>Orchidaceae</taxon>
        <taxon>Vanilloideae</taxon>
        <taxon>Vanilleae</taxon>
        <taxon>Vanilla</taxon>
    </lineage>
</organism>
<dbReference type="AlphaFoldDB" id="A0A835V298"/>
<dbReference type="Proteomes" id="UP000636800">
    <property type="component" value="Unassembled WGS sequence"/>
</dbReference>
<proteinExistence type="predicted"/>
<evidence type="ECO:0000313" key="1">
    <source>
        <dbReference type="EMBL" id="KAG0484704.1"/>
    </source>
</evidence>
<reference evidence="1 2" key="1">
    <citation type="journal article" date="2020" name="Nat. Food">
        <title>A phased Vanilla planifolia genome enables genetic improvement of flavour and production.</title>
        <authorList>
            <person name="Hasing T."/>
            <person name="Tang H."/>
            <person name="Brym M."/>
            <person name="Khazi F."/>
            <person name="Huang T."/>
            <person name="Chambers A.H."/>
        </authorList>
    </citation>
    <scope>NUCLEOTIDE SEQUENCE [LARGE SCALE GENOMIC DNA]</scope>
    <source>
        <tissue evidence="1">Leaf</tissue>
    </source>
</reference>